<feature type="region of interest" description="Disordered" evidence="2">
    <location>
        <begin position="20"/>
        <end position="40"/>
    </location>
</feature>
<accession>A0AAW1PRF6</accession>
<evidence type="ECO:0000313" key="5">
    <source>
        <dbReference type="Proteomes" id="UP001465755"/>
    </source>
</evidence>
<reference evidence="4 5" key="1">
    <citation type="journal article" date="2024" name="Nat. Commun.">
        <title>Phylogenomics reveals the evolutionary origins of lichenization in chlorophyte algae.</title>
        <authorList>
            <person name="Puginier C."/>
            <person name="Libourel C."/>
            <person name="Otte J."/>
            <person name="Skaloud P."/>
            <person name="Haon M."/>
            <person name="Grisel S."/>
            <person name="Petersen M."/>
            <person name="Berrin J.G."/>
            <person name="Delaux P.M."/>
            <person name="Dal Grande F."/>
            <person name="Keller J."/>
        </authorList>
    </citation>
    <scope>NUCLEOTIDE SEQUENCE [LARGE SCALE GENOMIC DNA]</scope>
    <source>
        <strain evidence="4 5">SAG 2036</strain>
    </source>
</reference>
<feature type="compositionally biased region" description="Polar residues" evidence="2">
    <location>
        <begin position="20"/>
        <end position="36"/>
    </location>
</feature>
<evidence type="ECO:0000313" key="4">
    <source>
        <dbReference type="EMBL" id="KAK9810709.1"/>
    </source>
</evidence>
<dbReference type="Proteomes" id="UP001465755">
    <property type="component" value="Unassembled WGS sequence"/>
</dbReference>
<proteinExistence type="predicted"/>
<dbReference type="EMBL" id="JALJOQ010000014">
    <property type="protein sequence ID" value="KAK9810709.1"/>
    <property type="molecule type" value="Genomic_DNA"/>
</dbReference>
<keyword evidence="1" id="KW-0862">Zinc</keyword>
<dbReference type="GO" id="GO:0006355">
    <property type="term" value="P:regulation of DNA-templated transcription"/>
    <property type="evidence" value="ECO:0007669"/>
    <property type="project" value="InterPro"/>
</dbReference>
<comment type="caution">
    <text evidence="4">The sequence shown here is derived from an EMBL/GenBank/DDBJ whole genome shotgun (WGS) entry which is preliminary data.</text>
</comment>
<dbReference type="GO" id="GO:0008270">
    <property type="term" value="F:zinc ion binding"/>
    <property type="evidence" value="ECO:0007669"/>
    <property type="project" value="UniProtKB-KW"/>
</dbReference>
<keyword evidence="1" id="KW-0863">Zinc-finger</keyword>
<keyword evidence="5" id="KW-1185">Reference proteome</keyword>
<dbReference type="InterPro" id="IPR000679">
    <property type="entry name" value="Znf_GATA"/>
</dbReference>
<feature type="domain" description="GATA-type" evidence="3">
    <location>
        <begin position="226"/>
        <end position="279"/>
    </location>
</feature>
<evidence type="ECO:0000256" key="2">
    <source>
        <dbReference type="SAM" id="MobiDB-lite"/>
    </source>
</evidence>
<name>A0AAW1PRF6_9CHLO</name>
<keyword evidence="1" id="KW-0479">Metal-binding</keyword>
<evidence type="ECO:0000259" key="3">
    <source>
        <dbReference type="PROSITE" id="PS50114"/>
    </source>
</evidence>
<dbReference type="GO" id="GO:0043565">
    <property type="term" value="F:sequence-specific DNA binding"/>
    <property type="evidence" value="ECO:0007669"/>
    <property type="project" value="InterPro"/>
</dbReference>
<organism evidence="4 5">
    <name type="scientific">Symbiochloris irregularis</name>
    <dbReference type="NCBI Taxonomy" id="706552"/>
    <lineage>
        <taxon>Eukaryota</taxon>
        <taxon>Viridiplantae</taxon>
        <taxon>Chlorophyta</taxon>
        <taxon>core chlorophytes</taxon>
        <taxon>Trebouxiophyceae</taxon>
        <taxon>Trebouxiales</taxon>
        <taxon>Trebouxiaceae</taxon>
        <taxon>Symbiochloris</taxon>
    </lineage>
</organism>
<dbReference type="PROSITE" id="PS50114">
    <property type="entry name" value="GATA_ZN_FINGER_2"/>
    <property type="match status" value="1"/>
</dbReference>
<feature type="region of interest" description="Disordered" evidence="2">
    <location>
        <begin position="182"/>
        <end position="226"/>
    </location>
</feature>
<gene>
    <name evidence="4" type="ORF">WJX73_001118</name>
</gene>
<dbReference type="AlphaFoldDB" id="A0AAW1PRF6"/>
<sequence>MTGRMKALLSVASEHSRTCSLASASRMDSQSDSDAQQPLPVPPYTAAGTAMSQAALKLPSYPYPYPYAGMPSLESLYPPAHHPHSSAGFLLARSMPEAVARKGFHRVSSGDMDSSVCSTTGMHQSLMVGSKTQWAGGAMVRLHAPGDRLRAAIPRNVSCLSLPGVGQHINRLDSQALTQGDLTTLSALNRPPARKRKRKPDTHSSPSSDGKGKQKSSDLSSPGTQGQQVMQCCSCRTRTTPAWRRFGSRLMCNACGLRYSPTVSAFPAAVAVTDAADLRRALKMACSKVEPT</sequence>
<protein>
    <recommendedName>
        <fullName evidence="3">GATA-type domain-containing protein</fullName>
    </recommendedName>
</protein>
<dbReference type="Gene3D" id="3.30.50.10">
    <property type="entry name" value="Erythroid Transcription Factor GATA-1, subunit A"/>
    <property type="match status" value="1"/>
</dbReference>
<dbReference type="CDD" id="cd00202">
    <property type="entry name" value="ZnF_GATA"/>
    <property type="match status" value="1"/>
</dbReference>
<dbReference type="InterPro" id="IPR013088">
    <property type="entry name" value="Znf_NHR/GATA"/>
</dbReference>
<dbReference type="SUPFAM" id="SSF57716">
    <property type="entry name" value="Glucocorticoid receptor-like (DNA-binding domain)"/>
    <property type="match status" value="1"/>
</dbReference>
<evidence type="ECO:0000256" key="1">
    <source>
        <dbReference type="PROSITE-ProRule" id="PRU00094"/>
    </source>
</evidence>
<dbReference type="SMART" id="SM00401">
    <property type="entry name" value="ZnF_GATA"/>
    <property type="match status" value="1"/>
</dbReference>